<evidence type="ECO:0008006" key="3">
    <source>
        <dbReference type="Google" id="ProtNLM"/>
    </source>
</evidence>
<reference evidence="1 2" key="2">
    <citation type="submission" date="2013-09" db="EMBL/GenBank/DDBJ databases">
        <title>Whole genome comparison of six Crocosphaera watsonii strains with differing phenotypes.</title>
        <authorList>
            <person name="Bench S.R."/>
            <person name="Heller P."/>
            <person name="Frank I."/>
            <person name="Arciniega M."/>
            <person name="Shilova I.N."/>
            <person name="Zehr J.P."/>
        </authorList>
    </citation>
    <scope>NUCLEOTIDE SEQUENCE [LARGE SCALE GENOMIC DNA]</scope>
    <source>
        <strain evidence="1 2">WH 0401</strain>
    </source>
</reference>
<sequence>MTIMNCVLNKKVTRLLGISVLIGINLSPLNIQPSHGQTCTAFPVVGGQEENETEVTKSVSQPSFPIPLPGPASAGLNNNWNTDFSIIPLKAYNKYIVTFTPKSDGDYKVRAYLKYNDNTADEIYNEQKSYTAGQPIVIEGVPKADNLPIQVNLFVGDPISITKTYTVSVKGCV</sequence>
<dbReference type="EMBL" id="CAQM01000177">
    <property type="protein sequence ID" value="CCQ60649.1"/>
    <property type="molecule type" value="Genomic_DNA"/>
</dbReference>
<protein>
    <recommendedName>
        <fullName evidence="3">Sll0756 protein</fullName>
    </recommendedName>
</protein>
<accession>T2J6K0</accession>
<comment type="caution">
    <text evidence="1">The sequence shown here is derived from an EMBL/GenBank/DDBJ whole genome shotgun (WGS) entry which is preliminary data.</text>
</comment>
<organism evidence="1 2">
    <name type="scientific">Crocosphaera watsonii WH 0401</name>
    <dbReference type="NCBI Taxonomy" id="555881"/>
    <lineage>
        <taxon>Bacteria</taxon>
        <taxon>Bacillati</taxon>
        <taxon>Cyanobacteriota</taxon>
        <taxon>Cyanophyceae</taxon>
        <taxon>Oscillatoriophycideae</taxon>
        <taxon>Chroococcales</taxon>
        <taxon>Aphanothecaceae</taxon>
        <taxon>Crocosphaera</taxon>
    </lineage>
</organism>
<name>T2J6K0_CROWT</name>
<evidence type="ECO:0000313" key="2">
    <source>
        <dbReference type="Proteomes" id="UP000018198"/>
    </source>
</evidence>
<dbReference type="AlphaFoldDB" id="T2J6K0"/>
<proteinExistence type="predicted"/>
<reference evidence="1 2" key="1">
    <citation type="submission" date="2013-01" db="EMBL/GenBank/DDBJ databases">
        <authorList>
            <person name="Bench S."/>
        </authorList>
    </citation>
    <scope>NUCLEOTIDE SEQUENCE [LARGE SCALE GENOMIC DNA]</scope>
    <source>
        <strain evidence="1 2">WH 0401</strain>
    </source>
</reference>
<gene>
    <name evidence="1" type="ORF">CWATWH0401_216</name>
</gene>
<evidence type="ECO:0000313" key="1">
    <source>
        <dbReference type="EMBL" id="CCQ60649.1"/>
    </source>
</evidence>
<dbReference type="Proteomes" id="UP000018198">
    <property type="component" value="Unassembled WGS sequence"/>
</dbReference>